<proteinExistence type="predicted"/>
<dbReference type="KEGG" id="mefw:F1737_09050"/>
<keyword evidence="1" id="KW-1133">Transmembrane helix</keyword>
<protein>
    <submittedName>
        <fullName evidence="2">Uncharacterized protein</fullName>
    </submittedName>
</protein>
<keyword evidence="3" id="KW-1185">Reference proteome</keyword>
<feature type="transmembrane region" description="Helical" evidence="1">
    <location>
        <begin position="35"/>
        <end position="54"/>
    </location>
</feature>
<dbReference type="Proteomes" id="UP001301797">
    <property type="component" value="Chromosome"/>
</dbReference>
<dbReference type="GeneID" id="85230310"/>
<accession>A0AA97I4D4</accession>
<dbReference type="AlphaFoldDB" id="A0AA97I4D4"/>
<dbReference type="RefSeq" id="WP_317136261.1">
    <property type="nucleotide sequence ID" value="NZ_CP043875.1"/>
</dbReference>
<dbReference type="EMBL" id="CP043875">
    <property type="protein sequence ID" value="WOF16826.1"/>
    <property type="molecule type" value="Genomic_DNA"/>
</dbReference>
<organism evidence="2 3">
    <name type="scientific">Methanochimaera problematica</name>
    <dbReference type="NCBI Taxonomy" id="2609417"/>
    <lineage>
        <taxon>Archaea</taxon>
        <taxon>Methanobacteriati</taxon>
        <taxon>Methanobacteriota</taxon>
        <taxon>Stenosarchaea group</taxon>
        <taxon>Methanomicrobia</taxon>
        <taxon>Methanomicrobiales</taxon>
        <taxon>Methanomicrobiaceae</taxon>
        <taxon>Methanochimaera</taxon>
    </lineage>
</organism>
<name>A0AA97I4D4_9EURY</name>
<evidence type="ECO:0000256" key="1">
    <source>
        <dbReference type="SAM" id="Phobius"/>
    </source>
</evidence>
<evidence type="ECO:0000313" key="3">
    <source>
        <dbReference type="Proteomes" id="UP001301797"/>
    </source>
</evidence>
<keyword evidence="1" id="KW-0472">Membrane</keyword>
<sequence length="65" mass="7085">MNYSQVAQADLLSNHADQIIDLTDPNVLVTTYGDLGLMILIIGLICLISGYLIGSMRDVDYGKPE</sequence>
<gene>
    <name evidence="2" type="ORF">F1737_09050</name>
</gene>
<reference evidence="2 3" key="1">
    <citation type="submission" date="2019-09" db="EMBL/GenBank/DDBJ databases">
        <title>The complete genome of Methanoplanus sp. FWC-SCC4.</title>
        <authorList>
            <person name="Chen S.-C."/>
            <person name="Zhou Y.-Z."/>
            <person name="Lai M.-C."/>
        </authorList>
    </citation>
    <scope>NUCLEOTIDE SEQUENCE [LARGE SCALE GENOMIC DNA]</scope>
    <source>
        <strain evidence="2 3">FWC-SCC4</strain>
    </source>
</reference>
<evidence type="ECO:0000313" key="2">
    <source>
        <dbReference type="EMBL" id="WOF16826.1"/>
    </source>
</evidence>
<keyword evidence="1" id="KW-0812">Transmembrane</keyword>